<evidence type="ECO:0000256" key="4">
    <source>
        <dbReference type="ARBA" id="ARBA00023172"/>
    </source>
</evidence>
<dbReference type="PANTHER" id="PTHR30349">
    <property type="entry name" value="PHAGE INTEGRASE-RELATED"/>
    <property type="match status" value="1"/>
</dbReference>
<dbReference type="InterPro" id="IPR002104">
    <property type="entry name" value="Integrase_catalytic"/>
</dbReference>
<dbReference type="InterPro" id="IPR004107">
    <property type="entry name" value="Integrase_SAM-like_N"/>
</dbReference>
<dbReference type="InterPro" id="IPR011010">
    <property type="entry name" value="DNA_brk_join_enz"/>
</dbReference>
<dbReference type="Gene3D" id="1.10.443.10">
    <property type="entry name" value="Intergrase catalytic core"/>
    <property type="match status" value="1"/>
</dbReference>
<dbReference type="GO" id="GO:0006310">
    <property type="term" value="P:DNA recombination"/>
    <property type="evidence" value="ECO:0007669"/>
    <property type="project" value="UniProtKB-KW"/>
</dbReference>
<dbReference type="InterPro" id="IPR050090">
    <property type="entry name" value="Tyrosine_recombinase_XerCD"/>
</dbReference>
<dbReference type="Pfam" id="PF00589">
    <property type="entry name" value="Phage_integrase"/>
    <property type="match status" value="1"/>
</dbReference>
<dbReference type="EMBL" id="FUKQ01000044">
    <property type="protein sequence ID" value="SJN39446.1"/>
    <property type="molecule type" value="Genomic_DNA"/>
</dbReference>
<organism evidence="8 9">
    <name type="scientific">Luteococcus japonicus LSP_Lj1</name>
    <dbReference type="NCBI Taxonomy" id="1255658"/>
    <lineage>
        <taxon>Bacteria</taxon>
        <taxon>Bacillati</taxon>
        <taxon>Actinomycetota</taxon>
        <taxon>Actinomycetes</taxon>
        <taxon>Propionibacteriales</taxon>
        <taxon>Propionibacteriaceae</taxon>
        <taxon>Luteococcus</taxon>
    </lineage>
</organism>
<dbReference type="PROSITE" id="PS51898">
    <property type="entry name" value="TYR_RECOMBINASE"/>
    <property type="match status" value="1"/>
</dbReference>
<dbReference type="RefSeq" id="WP_094765302.1">
    <property type="nucleotide sequence ID" value="NZ_FUKQ01000044.1"/>
</dbReference>
<accession>A0A1R4K5B9</accession>
<dbReference type="InterPro" id="IPR013762">
    <property type="entry name" value="Integrase-like_cat_sf"/>
</dbReference>
<evidence type="ECO:0000259" key="6">
    <source>
        <dbReference type="PROSITE" id="PS51898"/>
    </source>
</evidence>
<evidence type="ECO:0000313" key="8">
    <source>
        <dbReference type="EMBL" id="SJN39446.1"/>
    </source>
</evidence>
<evidence type="ECO:0000256" key="2">
    <source>
        <dbReference type="ARBA" id="ARBA00022908"/>
    </source>
</evidence>
<keyword evidence="4" id="KW-0233">DNA recombination</keyword>
<dbReference type="STRING" id="1255658.FM114_11540"/>
<dbReference type="Proteomes" id="UP000188342">
    <property type="component" value="Unassembled WGS sequence"/>
</dbReference>
<dbReference type="PANTHER" id="PTHR30349:SF41">
    <property type="entry name" value="INTEGRASE_RECOMBINASE PROTEIN MJ0367-RELATED"/>
    <property type="match status" value="1"/>
</dbReference>
<sequence>MTIPLEDLRASFERSLRAEGRAAGTLRLYRQSVDFFCAWLVADGQKPTLDNLNRGNIREWMADLDEKGMADNTRKTRFRGLYRFCEWLVDEDELDANPMKKMRTPTEKPKPVPIVSDDALKMLLTTCRGKDFAARRDLAIFRVLIDCGLRVGELCNMGHAPEVLNLDGQSALVHGKTGTRFVYLSDRTVQALDRYLRLRRGHRYASSEALWLGERGPMTPDGIRERFNVRTEQAGIEHIHPHQLRHTWAADFLAHGGQEREAMRLAGWSSDAMLSRYGSANADARAKATALRMKRGDRL</sequence>
<evidence type="ECO:0000256" key="1">
    <source>
        <dbReference type="ARBA" id="ARBA00008857"/>
    </source>
</evidence>
<keyword evidence="3 5" id="KW-0238">DNA-binding</keyword>
<keyword evidence="2" id="KW-0229">DNA integration</keyword>
<reference evidence="8 9" key="1">
    <citation type="submission" date="2017-02" db="EMBL/GenBank/DDBJ databases">
        <authorList>
            <person name="Peterson S.W."/>
        </authorList>
    </citation>
    <scope>NUCLEOTIDE SEQUENCE [LARGE SCALE GENOMIC DNA]</scope>
    <source>
        <strain evidence="8 9">LSP_Lj1</strain>
    </source>
</reference>
<dbReference type="AlphaFoldDB" id="A0A1R4K5B9"/>
<feature type="domain" description="Core-binding (CB)" evidence="7">
    <location>
        <begin position="3"/>
        <end position="89"/>
    </location>
</feature>
<evidence type="ECO:0000256" key="3">
    <source>
        <dbReference type="ARBA" id="ARBA00023125"/>
    </source>
</evidence>
<evidence type="ECO:0000313" key="9">
    <source>
        <dbReference type="Proteomes" id="UP000188342"/>
    </source>
</evidence>
<gene>
    <name evidence="8" type="ORF">FM114_11540</name>
</gene>
<dbReference type="PROSITE" id="PS51900">
    <property type="entry name" value="CB"/>
    <property type="match status" value="1"/>
</dbReference>
<dbReference type="GO" id="GO:0015074">
    <property type="term" value="P:DNA integration"/>
    <property type="evidence" value="ECO:0007669"/>
    <property type="project" value="UniProtKB-KW"/>
</dbReference>
<evidence type="ECO:0000259" key="7">
    <source>
        <dbReference type="PROSITE" id="PS51900"/>
    </source>
</evidence>
<protein>
    <submittedName>
        <fullName evidence="8">Phage integrase</fullName>
    </submittedName>
</protein>
<dbReference type="GO" id="GO:0003677">
    <property type="term" value="F:DNA binding"/>
    <property type="evidence" value="ECO:0007669"/>
    <property type="project" value="UniProtKB-UniRule"/>
</dbReference>
<dbReference type="Gene3D" id="1.10.150.130">
    <property type="match status" value="1"/>
</dbReference>
<dbReference type="Pfam" id="PF02899">
    <property type="entry name" value="Phage_int_SAM_1"/>
    <property type="match status" value="1"/>
</dbReference>
<dbReference type="OrthoDB" id="67979at2"/>
<dbReference type="InterPro" id="IPR010998">
    <property type="entry name" value="Integrase_recombinase_N"/>
</dbReference>
<dbReference type="InterPro" id="IPR044068">
    <property type="entry name" value="CB"/>
</dbReference>
<dbReference type="SUPFAM" id="SSF56349">
    <property type="entry name" value="DNA breaking-rejoining enzymes"/>
    <property type="match status" value="1"/>
</dbReference>
<proteinExistence type="inferred from homology"/>
<comment type="similarity">
    <text evidence="1">Belongs to the 'phage' integrase family.</text>
</comment>
<keyword evidence="9" id="KW-1185">Reference proteome</keyword>
<feature type="domain" description="Tyr recombinase" evidence="6">
    <location>
        <begin position="110"/>
        <end position="291"/>
    </location>
</feature>
<evidence type="ECO:0000256" key="5">
    <source>
        <dbReference type="PROSITE-ProRule" id="PRU01248"/>
    </source>
</evidence>
<name>A0A1R4K5B9_9ACTN</name>
<dbReference type="CDD" id="cd00397">
    <property type="entry name" value="DNA_BRE_C"/>
    <property type="match status" value="1"/>
</dbReference>